<keyword evidence="5" id="KW-1185">Reference proteome</keyword>
<feature type="non-terminal residue" evidence="4">
    <location>
        <position position="136"/>
    </location>
</feature>
<organism evidence="4 5">
    <name type="scientific">Streptomyces roseolus</name>
    <dbReference type="NCBI Taxonomy" id="67358"/>
    <lineage>
        <taxon>Bacteria</taxon>
        <taxon>Bacillati</taxon>
        <taxon>Actinomycetota</taxon>
        <taxon>Actinomycetes</taxon>
        <taxon>Kitasatosporales</taxon>
        <taxon>Streptomycetaceae</taxon>
        <taxon>Streptomyces</taxon>
    </lineage>
</organism>
<feature type="domain" description="3-dehydroquinate synthase C-terminal" evidence="3">
    <location>
        <begin position="13"/>
        <end position="134"/>
    </location>
</feature>
<reference evidence="4 5" key="1">
    <citation type="submission" date="2023-10" db="EMBL/GenBank/DDBJ databases">
        <authorList>
            <person name="Wang X.X."/>
        </authorList>
    </citation>
    <scope>NUCLEOTIDE SEQUENCE [LARGE SCALE GENOMIC DNA]</scope>
    <source>
        <strain evidence="4 5">NBRC 12816</strain>
    </source>
</reference>
<keyword evidence="1" id="KW-0520">NAD</keyword>
<evidence type="ECO:0000313" key="5">
    <source>
        <dbReference type="Proteomes" id="UP001278571"/>
    </source>
</evidence>
<name>A0ABU4JYQ4_9ACTN</name>
<dbReference type="InterPro" id="IPR056179">
    <property type="entry name" value="DHQS_C"/>
</dbReference>
<comment type="caution">
    <text evidence="4">The sequence shown here is derived from an EMBL/GenBank/DDBJ whole genome shotgun (WGS) entry which is preliminary data.</text>
</comment>
<gene>
    <name evidence="4" type="ORF">R2363_00285</name>
</gene>
<dbReference type="PANTHER" id="PTHR43622:SF7">
    <property type="entry name" value="3-DEHYDROQUINATE SYNTHASE, CHLOROPLASTIC"/>
    <property type="match status" value="1"/>
</dbReference>
<sequence>MLRTLPPRELRAGYAEIVKAGLIGDAGFFAWCEAHGRALLAGDEALQAEAVARACAFKAAVVVADEYETAASDGRALLNLGHTFGHALEAEYRYSGDLLHGEAVARGLGLAFRLSEKLGVCASGVAERVMAHVASC</sequence>
<dbReference type="SUPFAM" id="SSF56796">
    <property type="entry name" value="Dehydroquinate synthase-like"/>
    <property type="match status" value="1"/>
</dbReference>
<accession>A0ABU4JYQ4</accession>
<protein>
    <submittedName>
        <fullName evidence="4">3-dehydroquinate synthase</fullName>
    </submittedName>
</protein>
<dbReference type="Pfam" id="PF24621">
    <property type="entry name" value="DHQS_C"/>
    <property type="match status" value="1"/>
</dbReference>
<dbReference type="EMBL" id="JAWJZF010000058">
    <property type="protein sequence ID" value="MDX2290634.1"/>
    <property type="molecule type" value="Genomic_DNA"/>
</dbReference>
<proteinExistence type="predicted"/>
<dbReference type="Proteomes" id="UP001278571">
    <property type="component" value="Unassembled WGS sequence"/>
</dbReference>
<evidence type="ECO:0000313" key="4">
    <source>
        <dbReference type="EMBL" id="MDX2290634.1"/>
    </source>
</evidence>
<dbReference type="PANTHER" id="PTHR43622">
    <property type="entry name" value="3-DEHYDROQUINATE SYNTHASE"/>
    <property type="match status" value="1"/>
</dbReference>
<keyword evidence="2" id="KW-0456">Lyase</keyword>
<evidence type="ECO:0000256" key="1">
    <source>
        <dbReference type="ARBA" id="ARBA00023027"/>
    </source>
</evidence>
<evidence type="ECO:0000256" key="2">
    <source>
        <dbReference type="ARBA" id="ARBA00023239"/>
    </source>
</evidence>
<dbReference type="InterPro" id="IPR050071">
    <property type="entry name" value="Dehydroquinate_synthase"/>
</dbReference>
<evidence type="ECO:0000259" key="3">
    <source>
        <dbReference type="Pfam" id="PF24621"/>
    </source>
</evidence>
<dbReference type="Gene3D" id="1.20.1090.10">
    <property type="entry name" value="Dehydroquinate synthase-like - alpha domain"/>
    <property type="match status" value="1"/>
</dbReference>